<reference evidence="3 4" key="2">
    <citation type="journal article" date="2017" name="Front. Plant Sci.">
        <title>Gene Classification and Mining of Molecular Markers Useful in Red Clover (Trifolium pratense) Breeding.</title>
        <authorList>
            <person name="Istvanek J."/>
            <person name="Dluhosova J."/>
            <person name="Dluhos P."/>
            <person name="Patkova L."/>
            <person name="Nedelnik J."/>
            <person name="Repkova J."/>
        </authorList>
    </citation>
    <scope>NUCLEOTIDE SEQUENCE [LARGE SCALE GENOMIC DNA]</scope>
    <source>
        <strain evidence="4">cv. Tatra</strain>
        <tissue evidence="3">Young leaves</tissue>
    </source>
</reference>
<dbReference type="Gene3D" id="4.10.260.20">
    <property type="entry name" value="Iron hydrogenase, small subunit"/>
    <property type="match status" value="1"/>
</dbReference>
<dbReference type="Pfam" id="PF02906">
    <property type="entry name" value="Fe_hyd_lg_C"/>
    <property type="match status" value="2"/>
</dbReference>
<evidence type="ECO:0000313" key="3">
    <source>
        <dbReference type="EMBL" id="PNY09011.1"/>
    </source>
</evidence>
<dbReference type="ExpressionAtlas" id="A0A2K3P150">
    <property type="expression patterns" value="baseline"/>
</dbReference>
<accession>A0A2K3P150</accession>
<gene>
    <name evidence="3" type="ORF">L195_g005554</name>
</gene>
<dbReference type="InterPro" id="IPR003149">
    <property type="entry name" value="Fe_hydrogenase_ssu"/>
</dbReference>
<dbReference type="EMBL" id="ASHM01002871">
    <property type="protein sequence ID" value="PNY09011.1"/>
    <property type="molecule type" value="Genomic_DNA"/>
</dbReference>
<organism evidence="3 4">
    <name type="scientific">Trifolium pratense</name>
    <name type="common">Red clover</name>
    <dbReference type="NCBI Taxonomy" id="57577"/>
    <lineage>
        <taxon>Eukaryota</taxon>
        <taxon>Viridiplantae</taxon>
        <taxon>Streptophyta</taxon>
        <taxon>Embryophyta</taxon>
        <taxon>Tracheophyta</taxon>
        <taxon>Spermatophyta</taxon>
        <taxon>Magnoliopsida</taxon>
        <taxon>eudicotyledons</taxon>
        <taxon>Gunneridae</taxon>
        <taxon>Pentapetalae</taxon>
        <taxon>rosids</taxon>
        <taxon>fabids</taxon>
        <taxon>Fabales</taxon>
        <taxon>Fabaceae</taxon>
        <taxon>Papilionoideae</taxon>
        <taxon>50 kb inversion clade</taxon>
        <taxon>NPAAA clade</taxon>
        <taxon>Hologalegina</taxon>
        <taxon>IRL clade</taxon>
        <taxon>Trifolieae</taxon>
        <taxon>Trifolium</taxon>
    </lineage>
</organism>
<comment type="caution">
    <text evidence="3">The sequence shown here is derived from an EMBL/GenBank/DDBJ whole genome shotgun (WGS) entry which is preliminary data.</text>
</comment>
<dbReference type="SUPFAM" id="SSF53920">
    <property type="entry name" value="Fe-only hydrogenase"/>
    <property type="match status" value="1"/>
</dbReference>
<evidence type="ECO:0000256" key="1">
    <source>
        <dbReference type="ARBA" id="ARBA00006596"/>
    </source>
</evidence>
<dbReference type="Proteomes" id="UP000236291">
    <property type="component" value="Unassembled WGS sequence"/>
</dbReference>
<reference evidence="3 4" key="1">
    <citation type="journal article" date="2014" name="Am. J. Bot.">
        <title>Genome assembly and annotation for red clover (Trifolium pratense; Fabaceae).</title>
        <authorList>
            <person name="Istvanek J."/>
            <person name="Jaros M."/>
            <person name="Krenek A."/>
            <person name="Repkova J."/>
        </authorList>
    </citation>
    <scope>NUCLEOTIDE SEQUENCE [LARGE SCALE GENOMIC DNA]</scope>
    <source>
        <strain evidence="4">cv. Tatra</strain>
        <tissue evidence="3">Young leaves</tissue>
    </source>
</reference>
<evidence type="ECO:0000313" key="4">
    <source>
        <dbReference type="Proteomes" id="UP000236291"/>
    </source>
</evidence>
<name>A0A2K3P150_TRIPR</name>
<dbReference type="InterPro" id="IPR050340">
    <property type="entry name" value="Cytosolic_Fe-S_CAF"/>
</dbReference>
<dbReference type="AlphaFoldDB" id="A0A2K3P150"/>
<dbReference type="PANTHER" id="PTHR11615">
    <property type="entry name" value="NITRATE, FORMATE, IRON DEHYDROGENASE"/>
    <property type="match status" value="1"/>
</dbReference>
<evidence type="ECO:0000259" key="2">
    <source>
        <dbReference type="SMART" id="SM00902"/>
    </source>
</evidence>
<dbReference type="Gene3D" id="3.40.50.1780">
    <property type="match status" value="1"/>
</dbReference>
<sequence>MPLILPTLLFPFPTAPFNVASCFGGGNECKEATVCVAVFGGAAMVLNCFFQSRARRFMVNVLVASGSVHIGCVTSAETVMLEKQGLDEFMSTISKGKAVIVSLSPQSRASIAAHFGVSPLQAFKKLTRFFKSLGVRAIFDTSCSRDLTLVESCVEFTTRRYNDMSDDMFLYSGFRTVLSNIGHGSATADIGGGFCALPPPCSILADVAGFSAILLDSKPVGYAMLKSNLNPLFYPTFHQPEEVYHVTVMPCYDKKLEASRDDFVFQLEPNAEGLDSEVNMILEVDSVLTTGEILELIQSKEVDFKSIEEAPLDKLLTNINEEGYLYGVRGSSGGYAETIFRYAAKTLFGRHIDGPLNFRNIKNSDFQEVEGETVLKFALCYGFRNLLNTVRKLKTGKSDYHFLEIMACPSGCLNGGGQIKPLPGQSAKQLSQLLESVYLENVLPADPFDNPIIKGLYAKWLEQPGSEKAKRYMHTQYRHVEKSVTSQLNNW</sequence>
<dbReference type="InterPro" id="IPR009016">
    <property type="entry name" value="Fe_hydrogenase"/>
</dbReference>
<dbReference type="InterPro" id="IPR036991">
    <property type="entry name" value="Fe_hydrogenase_ssu_sf"/>
</dbReference>
<dbReference type="InterPro" id="IPR004108">
    <property type="entry name" value="Fe_hydrogenase_lsu_C"/>
</dbReference>
<dbReference type="SMART" id="SM00902">
    <property type="entry name" value="Fe_hyd_SSU"/>
    <property type="match status" value="1"/>
</dbReference>
<protein>
    <submittedName>
        <fullName evidence="3">Cytosolic fe-s cluster assembly factor NARFL-like protein</fullName>
    </submittedName>
</protein>
<proteinExistence type="inferred from homology"/>
<comment type="similarity">
    <text evidence="1">Belongs to the NARF family.</text>
</comment>
<feature type="domain" description="Iron hydrogenase small subunit" evidence="2">
    <location>
        <begin position="424"/>
        <end position="481"/>
    </location>
</feature>
<dbReference type="STRING" id="57577.A0A2K3P150"/>
<dbReference type="Pfam" id="PF02256">
    <property type="entry name" value="Fe_hyd_SSU"/>
    <property type="match status" value="1"/>
</dbReference>